<dbReference type="InterPro" id="IPR001134">
    <property type="entry name" value="Netrin_domain"/>
</dbReference>
<dbReference type="InterPro" id="IPR002890">
    <property type="entry name" value="MG2"/>
</dbReference>
<dbReference type="GO" id="GO:0005615">
    <property type="term" value="C:extracellular space"/>
    <property type="evidence" value="ECO:0007669"/>
    <property type="project" value="InterPro"/>
</dbReference>
<organism evidence="8 9">
    <name type="scientific">Pleurodeles waltl</name>
    <name type="common">Iberian ribbed newt</name>
    <dbReference type="NCBI Taxonomy" id="8319"/>
    <lineage>
        <taxon>Eukaryota</taxon>
        <taxon>Metazoa</taxon>
        <taxon>Chordata</taxon>
        <taxon>Craniata</taxon>
        <taxon>Vertebrata</taxon>
        <taxon>Euteleostomi</taxon>
        <taxon>Amphibia</taxon>
        <taxon>Batrachia</taxon>
        <taxon>Caudata</taxon>
        <taxon>Salamandroidea</taxon>
        <taxon>Salamandridae</taxon>
        <taxon>Pleurodelinae</taxon>
        <taxon>Pleurodeles</taxon>
    </lineage>
</organism>
<dbReference type="Gene3D" id="2.20.130.20">
    <property type="match status" value="1"/>
</dbReference>
<name>A0AAV7S7G0_PLEWA</name>
<dbReference type="Pfam" id="PF17789">
    <property type="entry name" value="MG4"/>
    <property type="match status" value="1"/>
</dbReference>
<dbReference type="SUPFAM" id="SSF49410">
    <property type="entry name" value="Alpha-macroglobulin receptor domain"/>
    <property type="match status" value="1"/>
</dbReference>
<dbReference type="Proteomes" id="UP001066276">
    <property type="component" value="Chromosome 4_2"/>
</dbReference>
<dbReference type="InterPro" id="IPR040839">
    <property type="entry name" value="MG4"/>
</dbReference>
<dbReference type="FunFam" id="2.60.40.1940:FF:000001">
    <property type="entry name" value="Complement component C3"/>
    <property type="match status" value="1"/>
</dbReference>
<dbReference type="Pfam" id="PF21406">
    <property type="entry name" value="C3_CUB1"/>
    <property type="match status" value="1"/>
</dbReference>
<evidence type="ECO:0000256" key="5">
    <source>
        <dbReference type="SAM" id="SignalP"/>
    </source>
</evidence>
<dbReference type="Pfam" id="PF01759">
    <property type="entry name" value="NTR"/>
    <property type="match status" value="1"/>
</dbReference>
<evidence type="ECO:0000256" key="2">
    <source>
        <dbReference type="ARBA" id="ARBA00022525"/>
    </source>
</evidence>
<comment type="subcellular location">
    <subcellularLocation>
        <location evidence="1">Secreted</location>
    </subcellularLocation>
</comment>
<dbReference type="InterPro" id="IPR036595">
    <property type="entry name" value="A-macroglobulin_rcpt-bd_sf"/>
</dbReference>
<feature type="domain" description="NTR" evidence="7">
    <location>
        <begin position="1517"/>
        <end position="1665"/>
    </location>
</feature>
<dbReference type="PROSITE" id="PS00477">
    <property type="entry name" value="ALPHA_2_MACROGLOBULIN"/>
    <property type="match status" value="1"/>
</dbReference>
<keyword evidence="5" id="KW-0732">Signal</keyword>
<dbReference type="Gene3D" id="1.50.10.20">
    <property type="match status" value="1"/>
</dbReference>
<sequence length="1667" mass="186257">MAGTPRHCPPDGSMEGKAFLLLLLQLCLTSVVHSQSQCIMITPNVLRVENFETVVVELHNQNSPINVEVSVYDFPQKRRNLFSTNIALNGDNGYQGKSEIMVPAKDMKDDSKLKQYVYVVAKSAGCQVEKVVLVSFQSGYIFIQADKTIYTPGSTVYYRLFTMGGKLQPVSRTVIVELETPEGIIVKRDLIDHTGPNSGGGILSQSHKLPEIINLGTWTIIARFEDSPLQNYTTQFDVKEYVLPSFEVSIKPRIPFFYVSGDEVWVDITARYLYGRPVEGDAFVVFGVKFDDEKKSMPSSLQRIEISEGSGEAKLTRQMLMDSFKDINELIDRSIYVSVTVLTAAGSDMVEAEFSDIRIVTSPYKILFTKTPKYFKPGMPFELMVFVTNPDGSPAHRVPVVATPGNIEGSTQADGTTKLTINTASNIEELPITVATKHPQYLAEQQAKATMKAIAYKAQGSSKNYLHIGVTANDLKAGDNLNVNFNVKSSDPAIENQIKSFTYIIMSKGRIYKIGKQERQRGQSLVTMTLPIVPDYIPSFRIIGYYYVQNEIVADSIWVDVKDTCMGTLEVSGATDGDNRVKEPGKSMRLKVKGDRNARVGLVAVDKGVFVLNKKHKISQSKVWDSVEKNDIGCTPGGGANNVGVFYDAGLALETSFKTSTPQRSEPTCPQPGRRRRRSVQLIDAKASKAAKYKDSEKKCCEDGMKENNMGHSCVKRARYIRETSACVNAFLDCCEFISKIRMEKRREQLFLARSEVEEGYLSDEDITSRTEFPESWFWKVELLDGPPDANGLSSKTLQMFLKDSITTWEVLAVSLSDGKGICVADPYEITVFKKYFIDLRLPYSVVRNEQVEIRAVLYNYEDDHDEITVKVELLYNEKFCSASTSKKRFRQEVKMTGKSSRAVSFIIVPLEAGLIDIEVKAYFPNYIGDGVKKKLKVVPEGMKISKTVTVVTLDPATKGKDGVQEEKINAVDLKDIVPKSESETMVSIQGTPITQLIEKSIDGSNLGHLIVVPRGCGEQNMMSLTPVVIATHFLDNTGQWETLGVNRRAEAIKNINQGYTQQLAYRQGDSSYAAWTNRPGSTWLTAYVVKIFAMADNLISIQKDVICGSVKWLVLNKQKPDGIFKEDQAVIHGEMVGGTSGNEPDESLTAFVLIALAESREICGAQVNSLEGSIQKASDYLLKKYPTLTTSYAVAITAYGLAMVNKLPDDKKLMEMSTGGTHWNVPKDKQFAIEATSYALLALLRLKKFEKTSGIIQWLNEQRFYGAAWGSTQATVMVFQAMAQYVMDAPGQQELNLEVSIKLPGRSKAISYQITHANAMVSRSEQTKLNHDFTVEAKGAGQGTLTVVTVYNAMLAEKNLECKNFELNVKVQEDLMAKRPEGARATVLIEICMKYLGKVDSTMTIVDISMLTGFSPDIDDLRRLSEPVDRYISKFEINKGLSDKGKLIIYLDKVSHKENDCFSFKAHQYFQVGLIQPATVTVYDFYSLESRCTQFYHPDKESGLLSKICQGDVCRCAEENCYMQKLVGEITVDKRIEEACAPGVDYVYKAKLLKTERSDDYDNYMISVTTVIKAGSDEAPEGKVRRFISHKKCRNSLKLEDGKSYLIWGLNSDLWSQKDVFAYYIGKDTWIEWWPSAEECTNANHVKICEEFSEFTENVMVFGCPN</sequence>
<dbReference type="CDD" id="cd00017">
    <property type="entry name" value="ANATO"/>
    <property type="match status" value="1"/>
</dbReference>
<dbReference type="FunFam" id="2.60.40.10:FF:000155">
    <property type="entry name" value="complement C3 isoform X1"/>
    <property type="match status" value="1"/>
</dbReference>
<dbReference type="InterPro" id="IPR048848">
    <property type="entry name" value="C3_CUB2"/>
</dbReference>
<dbReference type="Gene3D" id="2.60.40.1940">
    <property type="match status" value="1"/>
</dbReference>
<dbReference type="PANTHER" id="PTHR11412:SF81">
    <property type="entry name" value="COMPLEMENT C3"/>
    <property type="match status" value="1"/>
</dbReference>
<dbReference type="CDD" id="cd03583">
    <property type="entry name" value="NTR_complement_C3"/>
    <property type="match status" value="1"/>
</dbReference>
<dbReference type="Pfam" id="PF07677">
    <property type="entry name" value="A2M_recep"/>
    <property type="match status" value="1"/>
</dbReference>
<dbReference type="SUPFAM" id="SSF50242">
    <property type="entry name" value="TIMP-like"/>
    <property type="match status" value="1"/>
</dbReference>
<dbReference type="SMART" id="SM00104">
    <property type="entry name" value="ANATO"/>
    <property type="match status" value="1"/>
</dbReference>
<dbReference type="InterPro" id="IPR050473">
    <property type="entry name" value="A2M/Complement_sys"/>
</dbReference>
<feature type="chain" id="PRO_5043978445" description="Complement C3" evidence="5">
    <location>
        <begin position="35"/>
        <end position="1667"/>
    </location>
</feature>
<dbReference type="FunFam" id="2.40.50.120:FF:000013">
    <property type="entry name" value="Complement C3"/>
    <property type="match status" value="1"/>
</dbReference>
<keyword evidence="3" id="KW-0882">Thioester bond</keyword>
<evidence type="ECO:0000256" key="1">
    <source>
        <dbReference type="ARBA" id="ARBA00004613"/>
    </source>
</evidence>
<comment type="caution">
    <text evidence="8">The sequence shown here is derived from an EMBL/GenBank/DDBJ whole genome shotgun (WGS) entry which is preliminary data.</text>
</comment>
<dbReference type="Gene3D" id="2.60.40.10">
    <property type="entry name" value="Immunoglobulins"/>
    <property type="match status" value="2"/>
</dbReference>
<evidence type="ECO:0000256" key="3">
    <source>
        <dbReference type="ARBA" id="ARBA00022966"/>
    </source>
</evidence>
<dbReference type="InterPro" id="IPR047565">
    <property type="entry name" value="Alpha-macroglob_thiol-ester_cl"/>
</dbReference>
<evidence type="ECO:0000259" key="6">
    <source>
        <dbReference type="PROSITE" id="PS01178"/>
    </source>
</evidence>
<accession>A0AAV7S7G0</accession>
<dbReference type="InterPro" id="IPR000020">
    <property type="entry name" value="Anaphylatoxin/fibulin"/>
</dbReference>
<dbReference type="Pfam" id="PF21308">
    <property type="entry name" value="C3_CUB2"/>
    <property type="match status" value="1"/>
</dbReference>
<dbReference type="InterPro" id="IPR009048">
    <property type="entry name" value="A-macroglobulin_rcpt-bd"/>
</dbReference>
<dbReference type="CDD" id="cd02896">
    <property type="entry name" value="complement_C3_C4_C5"/>
    <property type="match status" value="1"/>
</dbReference>
<dbReference type="InterPro" id="IPR019742">
    <property type="entry name" value="MacrogloblnA2_CS"/>
</dbReference>
<protein>
    <recommendedName>
        <fullName evidence="10">Complement C3</fullName>
    </recommendedName>
</protein>
<dbReference type="PROSITE" id="PS50189">
    <property type="entry name" value="NTR"/>
    <property type="match status" value="1"/>
</dbReference>
<dbReference type="InterPro" id="IPR049466">
    <property type="entry name" value="C3_CUB1"/>
</dbReference>
<dbReference type="SUPFAM" id="SSF48239">
    <property type="entry name" value="Terpenoid cyclases/Protein prenyltransferases"/>
    <property type="match status" value="1"/>
</dbReference>
<dbReference type="Gene3D" id="1.20.91.20">
    <property type="entry name" value="Anaphylotoxins (complement system)"/>
    <property type="match status" value="1"/>
</dbReference>
<reference evidence="8" key="1">
    <citation type="journal article" date="2022" name="bioRxiv">
        <title>Sequencing and chromosome-scale assembly of the giantPleurodeles waltlgenome.</title>
        <authorList>
            <person name="Brown T."/>
            <person name="Elewa A."/>
            <person name="Iarovenko S."/>
            <person name="Subramanian E."/>
            <person name="Araus A.J."/>
            <person name="Petzold A."/>
            <person name="Susuki M."/>
            <person name="Suzuki K.-i.T."/>
            <person name="Hayashi T."/>
            <person name="Toyoda A."/>
            <person name="Oliveira C."/>
            <person name="Osipova E."/>
            <person name="Leigh N.D."/>
            <person name="Simon A."/>
            <person name="Yun M.H."/>
        </authorList>
    </citation>
    <scope>NUCLEOTIDE SEQUENCE</scope>
    <source>
        <strain evidence="8">20211129_DDA</strain>
        <tissue evidence="8">Liver</tissue>
    </source>
</reference>
<evidence type="ECO:0000256" key="4">
    <source>
        <dbReference type="ARBA" id="ARBA00023157"/>
    </source>
</evidence>
<dbReference type="Gene3D" id="6.20.50.160">
    <property type="match status" value="1"/>
</dbReference>
<evidence type="ECO:0000313" key="8">
    <source>
        <dbReference type="EMBL" id="KAJ1160979.1"/>
    </source>
</evidence>
<dbReference type="InterPro" id="IPR013783">
    <property type="entry name" value="Ig-like_fold"/>
</dbReference>
<dbReference type="Pfam" id="PF00207">
    <property type="entry name" value="A2M"/>
    <property type="match status" value="1"/>
</dbReference>
<dbReference type="PROSITE" id="PS01178">
    <property type="entry name" value="ANAPHYLATOXIN_2"/>
    <property type="match status" value="1"/>
</dbReference>
<keyword evidence="9" id="KW-1185">Reference proteome</keyword>
<dbReference type="SUPFAM" id="SSF47686">
    <property type="entry name" value="Anaphylotoxins (complement system)"/>
    <property type="match status" value="1"/>
</dbReference>
<dbReference type="Gene3D" id="2.60.40.1930">
    <property type="match status" value="3"/>
</dbReference>
<dbReference type="Pfam" id="PF07703">
    <property type="entry name" value="A2M_BRD"/>
    <property type="match status" value="1"/>
</dbReference>
<dbReference type="InterPro" id="IPR011625">
    <property type="entry name" value="A2M_N_BRD"/>
</dbReference>
<dbReference type="EMBL" id="JANPWB010000008">
    <property type="protein sequence ID" value="KAJ1160979.1"/>
    <property type="molecule type" value="Genomic_DNA"/>
</dbReference>
<dbReference type="InterPro" id="IPR008930">
    <property type="entry name" value="Terpenoid_cyclase/PrenylTrfase"/>
</dbReference>
<evidence type="ECO:0000313" key="9">
    <source>
        <dbReference type="Proteomes" id="UP001066276"/>
    </source>
</evidence>
<dbReference type="SMART" id="SM01419">
    <property type="entry name" value="Thiol-ester_cl"/>
    <property type="match status" value="1"/>
</dbReference>
<dbReference type="InterPro" id="IPR041555">
    <property type="entry name" value="MG3"/>
</dbReference>
<dbReference type="Pfam" id="PF01821">
    <property type="entry name" value="ANATO"/>
    <property type="match status" value="1"/>
</dbReference>
<dbReference type="FunFam" id="2.20.130.20:FF:000001">
    <property type="entry name" value="Complement C3"/>
    <property type="match status" value="1"/>
</dbReference>
<dbReference type="InterPro" id="IPR018933">
    <property type="entry name" value="Netrin_module_non-TIMP"/>
</dbReference>
<dbReference type="SMART" id="SM01359">
    <property type="entry name" value="A2M_N_2"/>
    <property type="match status" value="1"/>
</dbReference>
<dbReference type="Gene3D" id="2.60.40.690">
    <property type="entry name" value="Alpha-macroglobulin, receptor-binding domain"/>
    <property type="match status" value="1"/>
</dbReference>
<evidence type="ECO:0000259" key="7">
    <source>
        <dbReference type="PROSITE" id="PS50189"/>
    </source>
</evidence>
<dbReference type="GO" id="GO:0004866">
    <property type="term" value="F:endopeptidase inhibitor activity"/>
    <property type="evidence" value="ECO:0007669"/>
    <property type="project" value="InterPro"/>
</dbReference>
<evidence type="ECO:0008006" key="10">
    <source>
        <dbReference type="Google" id="ProtNLM"/>
    </source>
</evidence>
<dbReference type="Gene3D" id="2.60.120.1540">
    <property type="match status" value="1"/>
</dbReference>
<dbReference type="InterPro" id="IPR011626">
    <property type="entry name" value="Alpha-macroglobulin_TED"/>
</dbReference>
<dbReference type="FunFam" id="2.60.40.1930:FF:000008">
    <property type="entry name" value="Complement C3"/>
    <property type="match status" value="1"/>
</dbReference>
<dbReference type="Pfam" id="PF17790">
    <property type="entry name" value="MG1"/>
    <property type="match status" value="1"/>
</dbReference>
<feature type="signal peptide" evidence="5">
    <location>
        <begin position="1"/>
        <end position="34"/>
    </location>
</feature>
<dbReference type="InterPro" id="IPR001599">
    <property type="entry name" value="Macroglobln_a2"/>
</dbReference>
<feature type="domain" description="Anaphylatoxin-like" evidence="6">
    <location>
        <begin position="700"/>
        <end position="735"/>
    </location>
</feature>
<dbReference type="PANTHER" id="PTHR11412">
    <property type="entry name" value="MACROGLOBULIN / COMPLEMENT"/>
    <property type="match status" value="1"/>
</dbReference>
<proteinExistence type="predicted"/>
<dbReference type="Pfam" id="PF07678">
    <property type="entry name" value="TED_complement"/>
    <property type="match status" value="1"/>
</dbReference>
<dbReference type="Pfam" id="PF01835">
    <property type="entry name" value="MG2"/>
    <property type="match status" value="1"/>
</dbReference>
<dbReference type="InterPro" id="IPR008993">
    <property type="entry name" value="TIMP-like_OB-fold"/>
</dbReference>
<dbReference type="InterPro" id="IPR041425">
    <property type="entry name" value="C3/4/5_MG1"/>
</dbReference>
<gene>
    <name evidence="8" type="ORF">NDU88_001468</name>
</gene>
<dbReference type="SMART" id="SM01361">
    <property type="entry name" value="A2M_recep"/>
    <property type="match status" value="1"/>
</dbReference>
<keyword evidence="4" id="KW-1015">Disulfide bond</keyword>
<dbReference type="InterPro" id="IPR018081">
    <property type="entry name" value="Anaphylatoxin_comp_syst"/>
</dbReference>
<dbReference type="SMART" id="SM00643">
    <property type="entry name" value="C345C"/>
    <property type="match status" value="1"/>
</dbReference>
<dbReference type="SMART" id="SM01360">
    <property type="entry name" value="A2M"/>
    <property type="match status" value="1"/>
</dbReference>
<keyword evidence="2" id="KW-0964">Secreted</keyword>
<dbReference type="InterPro" id="IPR035815">
    <property type="entry name" value="NTR_complement_C3"/>
</dbReference>
<dbReference type="Gene3D" id="2.40.50.120">
    <property type="match status" value="1"/>
</dbReference>
<dbReference type="Pfam" id="PF17791">
    <property type="entry name" value="MG3"/>
    <property type="match status" value="1"/>
</dbReference>